<name>A0AAD4L4Q3_9AGAM</name>
<feature type="domain" description="C2H2-type" evidence="1">
    <location>
        <begin position="6"/>
        <end position="29"/>
    </location>
</feature>
<comment type="caution">
    <text evidence="2">The sequence shown here is derived from an EMBL/GenBank/DDBJ whole genome shotgun (WGS) entry which is preliminary data.</text>
</comment>
<dbReference type="AlphaFoldDB" id="A0AAD4L4Q3"/>
<dbReference type="PROSITE" id="PS00028">
    <property type="entry name" value="ZINC_FINGER_C2H2_1"/>
    <property type="match status" value="1"/>
</dbReference>
<dbReference type="InterPro" id="IPR041078">
    <property type="entry name" value="Plavaka"/>
</dbReference>
<dbReference type="EMBL" id="JAKELL010000157">
    <property type="protein sequence ID" value="KAH8979760.1"/>
    <property type="molecule type" value="Genomic_DNA"/>
</dbReference>
<organism evidence="2 3">
    <name type="scientific">Lactarius akahatsu</name>
    <dbReference type="NCBI Taxonomy" id="416441"/>
    <lineage>
        <taxon>Eukaryota</taxon>
        <taxon>Fungi</taxon>
        <taxon>Dikarya</taxon>
        <taxon>Basidiomycota</taxon>
        <taxon>Agaricomycotina</taxon>
        <taxon>Agaricomycetes</taxon>
        <taxon>Russulales</taxon>
        <taxon>Russulaceae</taxon>
        <taxon>Lactarius</taxon>
    </lineage>
</organism>
<evidence type="ECO:0000313" key="3">
    <source>
        <dbReference type="Proteomes" id="UP001201163"/>
    </source>
</evidence>
<gene>
    <name evidence="2" type="ORF">EDB92DRAFT_1937270</name>
</gene>
<protein>
    <recommendedName>
        <fullName evidence="1">C2H2-type domain-containing protein</fullName>
    </recommendedName>
</protein>
<dbReference type="InterPro" id="IPR013087">
    <property type="entry name" value="Znf_C2H2_type"/>
</dbReference>
<dbReference type="Proteomes" id="UP001201163">
    <property type="component" value="Unassembled WGS sequence"/>
</dbReference>
<evidence type="ECO:0000259" key="1">
    <source>
        <dbReference type="PROSITE" id="PS00028"/>
    </source>
</evidence>
<evidence type="ECO:0000313" key="2">
    <source>
        <dbReference type="EMBL" id="KAH8979760.1"/>
    </source>
</evidence>
<accession>A0AAD4L4Q3</accession>
<sequence length="219" mass="24655">MAHDRCLFPHCPMKFRSQRGRTYHIRTVHTNSNNRPVNPERMARAASEVSDDDHSVNLANRRGPAAQRIEHPYLTGNFLPPGAPPPPQPVPAQGDWTPFDSEVQFMLADLLYRRTEVSASNINILLDIWAQSLAGANQPAPFESHEHMYATIDASVLGDVPWQCLVAGPLVDIGDHSPEWMRTSYEVWYHDPDAVVTNMLSNPDFTGQFDLRPYIDLDA</sequence>
<proteinExistence type="predicted"/>
<reference evidence="2" key="1">
    <citation type="submission" date="2022-01" db="EMBL/GenBank/DDBJ databases">
        <title>Comparative genomics reveals a dynamic genome evolution in the ectomycorrhizal milk-cap (Lactarius) mushrooms.</title>
        <authorList>
            <consortium name="DOE Joint Genome Institute"/>
            <person name="Lebreton A."/>
            <person name="Tang N."/>
            <person name="Kuo A."/>
            <person name="LaButti K."/>
            <person name="Drula E."/>
            <person name="Barry K."/>
            <person name="Clum A."/>
            <person name="Lipzen A."/>
            <person name="Mousain D."/>
            <person name="Ng V."/>
            <person name="Wang R."/>
            <person name="Wang X."/>
            <person name="Dai Y."/>
            <person name="Henrissat B."/>
            <person name="Grigoriev I.V."/>
            <person name="Guerin-Laguette A."/>
            <person name="Yu F."/>
            <person name="Martin F.M."/>
        </authorList>
    </citation>
    <scope>NUCLEOTIDE SEQUENCE</scope>
    <source>
        <strain evidence="2">QP</strain>
    </source>
</reference>
<keyword evidence="3" id="KW-1185">Reference proteome</keyword>
<dbReference type="Pfam" id="PF18759">
    <property type="entry name" value="Plavaka"/>
    <property type="match status" value="1"/>
</dbReference>